<dbReference type="Pfam" id="PF02867">
    <property type="entry name" value="Ribonuc_red_lgC"/>
    <property type="match status" value="1"/>
</dbReference>
<keyword evidence="6 14" id="KW-0237">DNA synthesis</keyword>
<evidence type="ECO:0000256" key="3">
    <source>
        <dbReference type="ARBA" id="ARBA00012274"/>
    </source>
</evidence>
<name>A0A6I4IZY2_9SPHN</name>
<evidence type="ECO:0000256" key="12">
    <source>
        <dbReference type="ARBA" id="ARBA00025437"/>
    </source>
</evidence>
<gene>
    <name evidence="18" type="ORF">GON01_07930</name>
</gene>
<evidence type="ECO:0000256" key="10">
    <source>
        <dbReference type="ARBA" id="ARBA00023157"/>
    </source>
</evidence>
<dbReference type="Pfam" id="PF12637">
    <property type="entry name" value="TSCPD"/>
    <property type="match status" value="1"/>
</dbReference>
<evidence type="ECO:0000259" key="16">
    <source>
        <dbReference type="Pfam" id="PF02867"/>
    </source>
</evidence>
<dbReference type="RefSeq" id="WP_157026832.1">
    <property type="nucleotide sequence ID" value="NZ_WQMS01000008.1"/>
</dbReference>
<proteinExistence type="inferred from homology"/>
<dbReference type="GO" id="GO:0009263">
    <property type="term" value="P:deoxyribonucleotide biosynthetic process"/>
    <property type="evidence" value="ECO:0007669"/>
    <property type="project" value="UniProtKB-KW"/>
</dbReference>
<evidence type="ECO:0000256" key="2">
    <source>
        <dbReference type="ARBA" id="ARBA00007405"/>
    </source>
</evidence>
<evidence type="ECO:0000256" key="5">
    <source>
        <dbReference type="ARBA" id="ARBA00022628"/>
    </source>
</evidence>
<evidence type="ECO:0000313" key="19">
    <source>
        <dbReference type="Proteomes" id="UP000441389"/>
    </source>
</evidence>
<feature type="domain" description="Ribonucleotide reductase large subunit N-terminal" evidence="15">
    <location>
        <begin position="7"/>
        <end position="80"/>
    </location>
</feature>
<evidence type="ECO:0000256" key="8">
    <source>
        <dbReference type="ARBA" id="ARBA00023002"/>
    </source>
</evidence>
<dbReference type="GO" id="GO:0004748">
    <property type="term" value="F:ribonucleoside-diphosphate reductase activity, thioredoxin disulfide as acceptor"/>
    <property type="evidence" value="ECO:0007669"/>
    <property type="project" value="UniProtKB-EC"/>
</dbReference>
<keyword evidence="5 14" id="KW-0846">Cobalamin</keyword>
<evidence type="ECO:0000256" key="7">
    <source>
        <dbReference type="ARBA" id="ARBA00022741"/>
    </source>
</evidence>
<dbReference type="NCBIfam" id="TIGR02504">
    <property type="entry name" value="NrdJ_Z"/>
    <property type="match status" value="1"/>
</dbReference>
<dbReference type="InterPro" id="IPR013509">
    <property type="entry name" value="RNR_lsu_N"/>
</dbReference>
<evidence type="ECO:0000256" key="13">
    <source>
        <dbReference type="ARBA" id="ARBA00047754"/>
    </source>
</evidence>
<organism evidence="18 19">
    <name type="scientific">Sphingomonas horti</name>
    <dbReference type="NCBI Taxonomy" id="2682842"/>
    <lineage>
        <taxon>Bacteria</taxon>
        <taxon>Pseudomonadati</taxon>
        <taxon>Pseudomonadota</taxon>
        <taxon>Alphaproteobacteria</taxon>
        <taxon>Sphingomonadales</taxon>
        <taxon>Sphingomonadaceae</taxon>
        <taxon>Sphingomonas</taxon>
    </lineage>
</organism>
<evidence type="ECO:0000259" key="17">
    <source>
        <dbReference type="Pfam" id="PF12637"/>
    </source>
</evidence>
<sequence length="738" mass="79713">MGFENALAEEIWNAKYRFVAPGGDAADEGFEATVARVAGAVAEAEAPERRAYWRDRFAEALTDFRFIPAGRVLAGAGTDRSVTLFNCFVMGTIPDSLEGIFAHLREAALTMQQGGGVGMDFSTIRPSGSPVTGVGADASGPLSFMDCWDAMCRTVQSAGQRRGAMMGCLRIDHPDIEAFIDAKRDPARFRNFNLSVLVTDDFMKALAAAGDWPLLFDGEIRRVVSAKDLWQRLMRATYDTAEPGVIFVDRVNQQNNLAYCESISASNPCGEQMLPPYGACLLGSINLARLVDDPFGPHAALDEAALGELTRTAVRLLDNVIDISRYPLPQQEAEAKAKRRIGLGVTGLADALLFCGTAYGTGPAVALTRQWLGVIKREAYRASAEIAAEKGPFPLYDPCMLDRPNLVGLDEDTRALIAEHGLRNGCLTSIAPTGTTSLLAGNVSSGVEPVFAYSYTRKIRQGDGTSREEAVEDYAMQAWRRLKGDAPPPEELFVSAQTLTPSDHLTMQAAAQALIDSSISKTVNCPEDIPFDAFADIYVEGYHLGCKGLTTYRPNPVTGSVLSTAPAKATRTEVELAPRAEALEGTTYKLKWPDSAHAVYVTLNDVEEDGERRPFEIFINSKNMEHYAWTLGLTRMISAVFRRGGDVTFVAEELKAVFDPRGGAWMQGRYVPSLLAAIGGVIERHLTGLEPALPSPAPDPVDQPKAIALRACPQCGAAALIKVEGCNNCLECGYSKCG</sequence>
<evidence type="ECO:0000256" key="4">
    <source>
        <dbReference type="ARBA" id="ARBA00014409"/>
    </source>
</evidence>
<dbReference type="GO" id="GO:0005524">
    <property type="term" value="F:ATP binding"/>
    <property type="evidence" value="ECO:0007669"/>
    <property type="project" value="InterPro"/>
</dbReference>
<evidence type="ECO:0000256" key="1">
    <source>
        <dbReference type="ARBA" id="ARBA00001922"/>
    </source>
</evidence>
<reference evidence="18 19" key="1">
    <citation type="submission" date="2019-12" db="EMBL/GenBank/DDBJ databases">
        <authorList>
            <person name="Huq M.A."/>
        </authorList>
    </citation>
    <scope>NUCLEOTIDE SEQUENCE [LARGE SCALE GENOMIC DNA]</scope>
    <source>
        <strain evidence="18 19">MAH-20</strain>
    </source>
</reference>
<evidence type="ECO:0000256" key="14">
    <source>
        <dbReference type="RuleBase" id="RU364064"/>
    </source>
</evidence>
<dbReference type="AlphaFoldDB" id="A0A6I4IZY2"/>
<feature type="domain" description="Ribonucleotide reductase large subunit C-terminal" evidence="16">
    <location>
        <begin position="86"/>
        <end position="552"/>
    </location>
</feature>
<dbReference type="Proteomes" id="UP000441389">
    <property type="component" value="Unassembled WGS sequence"/>
</dbReference>
<dbReference type="InterPro" id="IPR013344">
    <property type="entry name" value="RNR_NrdJ/NrdZ"/>
</dbReference>
<dbReference type="Gene3D" id="3.20.70.20">
    <property type="match status" value="1"/>
</dbReference>
<dbReference type="InterPro" id="IPR024434">
    <property type="entry name" value="TSCPD_dom"/>
</dbReference>
<accession>A0A6I4IZY2</accession>
<dbReference type="GO" id="GO:0071897">
    <property type="term" value="P:DNA biosynthetic process"/>
    <property type="evidence" value="ECO:0007669"/>
    <property type="project" value="UniProtKB-KW"/>
</dbReference>
<dbReference type="Pfam" id="PF00317">
    <property type="entry name" value="Ribonuc_red_lgN"/>
    <property type="match status" value="1"/>
</dbReference>
<dbReference type="InterPro" id="IPR000788">
    <property type="entry name" value="RNR_lg_C"/>
</dbReference>
<dbReference type="InterPro" id="IPR050862">
    <property type="entry name" value="RdRp_reductase_class-2"/>
</dbReference>
<keyword evidence="7 14" id="KW-0547">Nucleotide-binding</keyword>
<comment type="similarity">
    <text evidence="2 14">Belongs to the ribonucleoside diphosphate reductase class-2 family.</text>
</comment>
<evidence type="ECO:0000313" key="18">
    <source>
        <dbReference type="EMBL" id="MVO77862.1"/>
    </source>
</evidence>
<evidence type="ECO:0000256" key="9">
    <source>
        <dbReference type="ARBA" id="ARBA00023116"/>
    </source>
</evidence>
<comment type="caution">
    <text evidence="18">The sequence shown here is derived from an EMBL/GenBank/DDBJ whole genome shotgun (WGS) entry which is preliminary data.</text>
</comment>
<evidence type="ECO:0000256" key="6">
    <source>
        <dbReference type="ARBA" id="ARBA00022634"/>
    </source>
</evidence>
<dbReference type="GO" id="GO:0031419">
    <property type="term" value="F:cobalamin binding"/>
    <property type="evidence" value="ECO:0007669"/>
    <property type="project" value="UniProtKB-KW"/>
</dbReference>
<dbReference type="EMBL" id="WQMS01000008">
    <property type="protein sequence ID" value="MVO77862.1"/>
    <property type="molecule type" value="Genomic_DNA"/>
</dbReference>
<comment type="cofactor">
    <cofactor evidence="1 14">
        <name>adenosylcob(III)alamin</name>
        <dbReference type="ChEBI" id="CHEBI:18408"/>
    </cofactor>
</comment>
<evidence type="ECO:0000256" key="11">
    <source>
        <dbReference type="ARBA" id="ARBA00023285"/>
    </source>
</evidence>
<dbReference type="CDD" id="cd02888">
    <property type="entry name" value="RNR_II_dimer"/>
    <property type="match status" value="1"/>
</dbReference>
<keyword evidence="9" id="KW-0215">Deoxyribonucleotide synthesis</keyword>
<dbReference type="PRINTS" id="PR01183">
    <property type="entry name" value="RIBORDTASEM1"/>
</dbReference>
<keyword evidence="10" id="KW-1015">Disulfide bond</keyword>
<keyword evidence="8 14" id="KW-0560">Oxidoreductase</keyword>
<dbReference type="PANTHER" id="PTHR43371">
    <property type="entry name" value="VITAMIN B12-DEPENDENT RIBONUCLEOTIDE REDUCTASE"/>
    <property type="match status" value="1"/>
</dbReference>
<feature type="domain" description="TSCPD" evidence="17">
    <location>
        <begin position="582"/>
        <end position="686"/>
    </location>
</feature>
<dbReference type="PANTHER" id="PTHR43371:SF1">
    <property type="entry name" value="RIBONUCLEOSIDE-DIPHOSPHATE REDUCTASE"/>
    <property type="match status" value="1"/>
</dbReference>
<dbReference type="EC" id="1.17.4.1" evidence="3 14"/>
<keyword evidence="11 14" id="KW-0170">Cobalt</keyword>
<keyword evidence="19" id="KW-1185">Reference proteome</keyword>
<evidence type="ECO:0000259" key="15">
    <source>
        <dbReference type="Pfam" id="PF00317"/>
    </source>
</evidence>
<comment type="catalytic activity">
    <reaction evidence="13 14">
        <text>a 2'-deoxyribonucleoside 5'-diphosphate + [thioredoxin]-disulfide + H2O = a ribonucleoside 5'-diphosphate + [thioredoxin]-dithiol</text>
        <dbReference type="Rhea" id="RHEA:23252"/>
        <dbReference type="Rhea" id="RHEA-COMP:10698"/>
        <dbReference type="Rhea" id="RHEA-COMP:10700"/>
        <dbReference type="ChEBI" id="CHEBI:15377"/>
        <dbReference type="ChEBI" id="CHEBI:29950"/>
        <dbReference type="ChEBI" id="CHEBI:50058"/>
        <dbReference type="ChEBI" id="CHEBI:57930"/>
        <dbReference type="ChEBI" id="CHEBI:73316"/>
        <dbReference type="EC" id="1.17.4.1"/>
    </reaction>
</comment>
<protein>
    <recommendedName>
        <fullName evidence="4 14">Vitamin B12-dependent ribonucleotide reductase</fullName>
        <ecNumber evidence="3 14">1.17.4.1</ecNumber>
    </recommendedName>
</protein>
<comment type="function">
    <text evidence="12 14">Catalyzes the reduction of ribonucleotides to deoxyribonucleotides. May function to provide a pool of deoxyribonucleotide precursors for DNA repair during oxygen limitation and/or for immediate growth after restoration of oxygen.</text>
</comment>
<dbReference type="SUPFAM" id="SSF51998">
    <property type="entry name" value="PFL-like glycyl radical enzymes"/>
    <property type="match status" value="1"/>
</dbReference>